<organism evidence="2 3">
    <name type="scientific">Saccharopolyspora rosea</name>
    <dbReference type="NCBI Taxonomy" id="524884"/>
    <lineage>
        <taxon>Bacteria</taxon>
        <taxon>Bacillati</taxon>
        <taxon>Actinomycetota</taxon>
        <taxon>Actinomycetes</taxon>
        <taxon>Pseudonocardiales</taxon>
        <taxon>Pseudonocardiaceae</taxon>
        <taxon>Saccharopolyspora</taxon>
    </lineage>
</organism>
<reference evidence="3" key="1">
    <citation type="journal article" date="2019" name="Int. J. Syst. Evol. Microbiol.">
        <title>The Global Catalogue of Microorganisms (GCM) 10K type strain sequencing project: providing services to taxonomists for standard genome sequencing and annotation.</title>
        <authorList>
            <consortium name="The Broad Institute Genomics Platform"/>
            <consortium name="The Broad Institute Genome Sequencing Center for Infectious Disease"/>
            <person name="Wu L."/>
            <person name="Ma J."/>
        </authorList>
    </citation>
    <scope>NUCLEOTIDE SEQUENCE [LARGE SCALE GENOMIC DNA]</scope>
    <source>
        <strain evidence="3">CCUG 56401</strain>
    </source>
</reference>
<comment type="caution">
    <text evidence="2">The sequence shown here is derived from an EMBL/GenBank/DDBJ whole genome shotgun (WGS) entry which is preliminary data.</text>
</comment>
<gene>
    <name evidence="2" type="ORF">ACFQ16_07130</name>
</gene>
<dbReference type="InterPro" id="IPR029068">
    <property type="entry name" value="Glyas_Bleomycin-R_OHBP_Dase"/>
</dbReference>
<dbReference type="Gene3D" id="3.10.180.10">
    <property type="entry name" value="2,3-Dihydroxybiphenyl 1,2-Dioxygenase, domain 1"/>
    <property type="match status" value="2"/>
</dbReference>
<dbReference type="PROSITE" id="PS51819">
    <property type="entry name" value="VOC"/>
    <property type="match status" value="2"/>
</dbReference>
<keyword evidence="2" id="KW-0560">Oxidoreductase</keyword>
<dbReference type="InterPro" id="IPR037523">
    <property type="entry name" value="VOC_core"/>
</dbReference>
<dbReference type="PANTHER" id="PTHR36110">
    <property type="entry name" value="RING-CLEAVING DIOXYGENASE MHQE-RELATED"/>
    <property type="match status" value="1"/>
</dbReference>
<accession>A0ABW3FRT4</accession>
<dbReference type="Pfam" id="PF00903">
    <property type="entry name" value="Glyoxalase"/>
    <property type="match status" value="2"/>
</dbReference>
<keyword evidence="3" id="KW-1185">Reference proteome</keyword>
<keyword evidence="2" id="KW-0223">Dioxygenase</keyword>
<evidence type="ECO:0000259" key="1">
    <source>
        <dbReference type="PROSITE" id="PS51819"/>
    </source>
</evidence>
<dbReference type="CDD" id="cd08347">
    <property type="entry name" value="PcpA_C_like"/>
    <property type="match status" value="1"/>
</dbReference>
<dbReference type="GO" id="GO:0051213">
    <property type="term" value="F:dioxygenase activity"/>
    <property type="evidence" value="ECO:0007669"/>
    <property type="project" value="UniProtKB-KW"/>
</dbReference>
<dbReference type="InterPro" id="IPR004360">
    <property type="entry name" value="Glyas_Fos-R_dOase_dom"/>
</dbReference>
<dbReference type="InterPro" id="IPR052537">
    <property type="entry name" value="Extradiol_RC_dioxygenase"/>
</dbReference>
<sequence length="330" mass="35437">MPNAPTGLHHVTAIATDPQRNADFYHALGLRLVKVTVNFDAPDTYHLYFGGESGRPGTLITFFPWPGAPRGRRGAGQATTVAFSVPEGSLGWWREHLADRAVEVGAVATRDEEEVLSVRDPDGLALELVAHVQPELAPAWHPGPIPPEHAIRGLHSVTLTEAGYEHTAELLTGTLGFTLAAEQGSRFRFALGEGGAGAQVDVVCRPEAPQGLVAAGTVHHIAWRTPGDAEQVEWRNTLLGEGLNVTPIIDRQYFHSIYFREPGGVLLEIATDPPGFTVDEPLMQLGRALKLPPWLEPSRADIEHALPALKVPGPDADLVLGGGRTAGDHE</sequence>
<evidence type="ECO:0000313" key="2">
    <source>
        <dbReference type="EMBL" id="MFD0919511.1"/>
    </source>
</evidence>
<dbReference type="EMBL" id="JBHTIW010000003">
    <property type="protein sequence ID" value="MFD0919511.1"/>
    <property type="molecule type" value="Genomic_DNA"/>
</dbReference>
<feature type="domain" description="VOC" evidence="1">
    <location>
        <begin position="153"/>
        <end position="272"/>
    </location>
</feature>
<dbReference type="PANTHER" id="PTHR36110:SF4">
    <property type="entry name" value="RING-CLEAVING DIOXYGENASE MHQA-RELATED"/>
    <property type="match status" value="1"/>
</dbReference>
<evidence type="ECO:0000313" key="3">
    <source>
        <dbReference type="Proteomes" id="UP001597018"/>
    </source>
</evidence>
<feature type="domain" description="VOC" evidence="1">
    <location>
        <begin position="7"/>
        <end position="131"/>
    </location>
</feature>
<dbReference type="SUPFAM" id="SSF54593">
    <property type="entry name" value="Glyoxalase/Bleomycin resistance protein/Dihydroxybiphenyl dioxygenase"/>
    <property type="match status" value="1"/>
</dbReference>
<dbReference type="RefSeq" id="WP_263252648.1">
    <property type="nucleotide sequence ID" value="NZ_BAABLT010000001.1"/>
</dbReference>
<name>A0ABW3FRT4_9PSEU</name>
<proteinExistence type="predicted"/>
<protein>
    <submittedName>
        <fullName evidence="2">Ring-cleaving dioxygenase</fullName>
    </submittedName>
</protein>
<dbReference type="Proteomes" id="UP001597018">
    <property type="component" value="Unassembled WGS sequence"/>
</dbReference>